<evidence type="ECO:0000313" key="2">
    <source>
        <dbReference type="Proteomes" id="UP000487649"/>
    </source>
</evidence>
<dbReference type="Pfam" id="PF00756">
    <property type="entry name" value="Esterase"/>
    <property type="match status" value="1"/>
</dbReference>
<evidence type="ECO:0000313" key="1">
    <source>
        <dbReference type="EMBL" id="MTK20456.1"/>
    </source>
</evidence>
<name>A0A173S0G3_9FIRM</name>
<dbReference type="Gene3D" id="3.40.50.1820">
    <property type="entry name" value="alpha/beta hydrolase"/>
    <property type="match status" value="1"/>
</dbReference>
<proteinExistence type="predicted"/>
<dbReference type="SUPFAM" id="SSF53474">
    <property type="entry name" value="alpha/beta-Hydrolases"/>
    <property type="match status" value="1"/>
</dbReference>
<dbReference type="EMBL" id="WMQE01000005">
    <property type="protein sequence ID" value="MTK20456.1"/>
    <property type="molecule type" value="Genomic_DNA"/>
</dbReference>
<accession>A0A173S0G3</accession>
<dbReference type="Proteomes" id="UP000487649">
    <property type="component" value="Unassembled WGS sequence"/>
</dbReference>
<dbReference type="OrthoDB" id="9803578at2"/>
<dbReference type="GO" id="GO:0016747">
    <property type="term" value="F:acyltransferase activity, transferring groups other than amino-acyl groups"/>
    <property type="evidence" value="ECO:0007669"/>
    <property type="project" value="TreeGrafter"/>
</dbReference>
<sequence>MSVLTVNFMSKCLNRNVTYKAIIPIESSLESDTVPPFKTLYLLHGMLGNCEDWITNTRIKKLATDHQLAVIMPSGDNSFYVDHQKRQDYYGRFIGEELINHSRAMFPLSKNRADTFIAGLSMGGYGAIRNGLKYHDTFSHIGGFSSGLILDEAINAPIEHETFFRTRDYFESIFGDLTQLSGSDCDYYALIKKLKTENLEIPKLYLSCGTEDYLLVNNREYRDFLTSENIEFTYIESKGEHDWCFWDEYIEKFLEWLPIHSK</sequence>
<dbReference type="InterPro" id="IPR000801">
    <property type="entry name" value="Esterase-like"/>
</dbReference>
<dbReference type="InterPro" id="IPR050583">
    <property type="entry name" value="Mycobacterial_A85_antigen"/>
</dbReference>
<protein>
    <submittedName>
        <fullName evidence="1">Acetylesterase</fullName>
    </submittedName>
</protein>
<organism evidence="1 2">
    <name type="scientific">Turicibacter sanguinis</name>
    <dbReference type="NCBI Taxonomy" id="154288"/>
    <lineage>
        <taxon>Bacteria</taxon>
        <taxon>Bacillati</taxon>
        <taxon>Bacillota</taxon>
        <taxon>Erysipelotrichia</taxon>
        <taxon>Erysipelotrichales</taxon>
        <taxon>Turicibacteraceae</taxon>
        <taxon>Turicibacter</taxon>
    </lineage>
</organism>
<comment type="caution">
    <text evidence="1">The sequence shown here is derived from an EMBL/GenBank/DDBJ whole genome shotgun (WGS) entry which is preliminary data.</text>
</comment>
<reference evidence="1 2" key="1">
    <citation type="journal article" date="2019" name="Nat. Med.">
        <title>A library of human gut bacterial isolates paired with longitudinal multiomics data enables mechanistic microbiome research.</title>
        <authorList>
            <person name="Poyet M."/>
            <person name="Groussin M."/>
            <person name="Gibbons S.M."/>
            <person name="Avila-Pacheco J."/>
            <person name="Jiang X."/>
            <person name="Kearney S.M."/>
            <person name="Perrotta A.R."/>
            <person name="Berdy B."/>
            <person name="Zhao S."/>
            <person name="Lieberman T.D."/>
            <person name="Swanson P.K."/>
            <person name="Smith M."/>
            <person name="Roesemann S."/>
            <person name="Alexander J.E."/>
            <person name="Rich S.A."/>
            <person name="Livny J."/>
            <person name="Vlamakis H."/>
            <person name="Clish C."/>
            <person name="Bullock K."/>
            <person name="Deik A."/>
            <person name="Scott J."/>
            <person name="Pierce K.A."/>
            <person name="Xavier R.J."/>
            <person name="Alm E.J."/>
        </authorList>
    </citation>
    <scope>NUCLEOTIDE SEQUENCE [LARGE SCALE GENOMIC DNA]</scope>
    <source>
        <strain evidence="1 2">BIOML-A198</strain>
    </source>
</reference>
<dbReference type="PANTHER" id="PTHR48098:SF1">
    <property type="entry name" value="DIACYLGLYCEROL ACYLTRANSFERASE_MYCOLYLTRANSFERASE AG85A"/>
    <property type="match status" value="1"/>
</dbReference>
<dbReference type="InterPro" id="IPR029058">
    <property type="entry name" value="AB_hydrolase_fold"/>
</dbReference>
<gene>
    <name evidence="1" type="ORF">GMA92_03255</name>
</gene>
<dbReference type="PANTHER" id="PTHR48098">
    <property type="entry name" value="ENTEROCHELIN ESTERASE-RELATED"/>
    <property type="match status" value="1"/>
</dbReference>
<dbReference type="GeneID" id="60058199"/>
<dbReference type="RefSeq" id="WP_006783912.1">
    <property type="nucleotide sequence ID" value="NZ_CABJBH010000022.1"/>
</dbReference>
<dbReference type="AlphaFoldDB" id="A0A173S0G3"/>